<evidence type="ECO:0000313" key="1">
    <source>
        <dbReference type="EMBL" id="SPE78539.1"/>
    </source>
</evidence>
<organism evidence="1 2">
    <name type="scientific">Flavobacterium columnare</name>
    <dbReference type="NCBI Taxonomy" id="996"/>
    <lineage>
        <taxon>Bacteria</taxon>
        <taxon>Pseudomonadati</taxon>
        <taxon>Bacteroidota</taxon>
        <taxon>Flavobacteriia</taxon>
        <taxon>Flavobacteriales</taxon>
        <taxon>Flavobacteriaceae</taxon>
        <taxon>Flavobacterium</taxon>
    </lineage>
</organism>
<sequence>MISIVIRNKNEAKLLERTLKILTKFYHDDIDEIIRMIIVLK</sequence>
<name>A0A2N9PDU7_9FLAO</name>
<protein>
    <submittedName>
        <fullName evidence="1">Uncharacterized protein</fullName>
    </submittedName>
</protein>
<accession>A0A2N9PDU7</accession>
<dbReference type="Proteomes" id="UP000238180">
    <property type="component" value="Unassembled WGS sequence"/>
</dbReference>
<reference evidence="1 2" key="1">
    <citation type="submission" date="2018-02" db="EMBL/GenBank/DDBJ databases">
        <authorList>
            <person name="Cohen D.B."/>
            <person name="Kent A.D."/>
        </authorList>
    </citation>
    <scope>NUCLEOTIDE SEQUENCE [LARGE SCALE GENOMIC DNA]</scope>
    <source>
        <strain evidence="1">CIP109753</strain>
    </source>
</reference>
<dbReference type="EMBL" id="OLKH01000148">
    <property type="protein sequence ID" value="SPE78539.1"/>
    <property type="molecule type" value="Genomic_DNA"/>
</dbReference>
<dbReference type="AlphaFoldDB" id="A0A2N9PDU7"/>
<gene>
    <name evidence="1" type="ORF">FLACOL_02555</name>
</gene>
<proteinExistence type="predicted"/>
<evidence type="ECO:0000313" key="2">
    <source>
        <dbReference type="Proteomes" id="UP000238180"/>
    </source>
</evidence>